<evidence type="ECO:0000313" key="4">
    <source>
        <dbReference type="Proteomes" id="UP000575083"/>
    </source>
</evidence>
<dbReference type="SUPFAM" id="SSF50985">
    <property type="entry name" value="RCC1/BLIP-II"/>
    <property type="match status" value="2"/>
</dbReference>
<dbReference type="InterPro" id="IPR009091">
    <property type="entry name" value="RCC1/BLIP-II"/>
</dbReference>
<evidence type="ECO:0000313" key="3">
    <source>
        <dbReference type="EMBL" id="MBB6561101.1"/>
    </source>
</evidence>
<dbReference type="InterPro" id="IPR051553">
    <property type="entry name" value="Ran_GTPase-activating"/>
</dbReference>
<dbReference type="AlphaFoldDB" id="A0A7X0PFV9"/>
<dbReference type="PANTHER" id="PTHR45982:SF1">
    <property type="entry name" value="REGULATOR OF CHROMOSOME CONDENSATION"/>
    <property type="match status" value="1"/>
</dbReference>
<sequence>MSGLFLRTIVLAGALVGLSHPAAAAIPHIVIGDYHMLLLNADGSVTSWGRGDSGQLGRGQADRNNPAPAKIAALGNDVVAVTAGGALSAAVKSDGTVWVWGNVSDGLIGSNTSGGQFRYEPVQVPGLSGMVSVLAATNGYSLYATDGNGQIWAWGYDNGYGNLGLGPGAPQHRGQPLPVAGATGIVQLAVTGTQMIGRRQDGSLIGWGSNSARDNPLQAVTSATDPLGVTALKPTGLSFIDATATGNAAGLYYGIKNGQALAWGDTNSGMLTCGQESALTAAQPYTIKNLSNLRQIAAGGGAALFVDGAGAVFACGQGDRGLLGDGTTVSTKWDSVPANAKVGPVRVQGLPGPVSYVFTGAFAAAALMPDGAVYTWGRTDGGVLGNGVTTANGVVSTPTRIALNAGVDNSGNPGNVGNPGGTNPGTGTPAPGTEPAFSTAQSGPLNNLTATAGITLPASHAGQPGAIFLALLLPDGRLLMLDGATSSFVPAMAALYTGALPVSAPVLDIRGMDLSTLAGSNVYLGYGLGVNSLAALYEMLRAGRYSNVLTLR</sequence>
<dbReference type="PRINTS" id="PR00633">
    <property type="entry name" value="RCCNDNSATION"/>
</dbReference>
<gene>
    <name evidence="3" type="ORF">HNP48_003789</name>
</gene>
<feature type="region of interest" description="Disordered" evidence="1">
    <location>
        <begin position="406"/>
        <end position="438"/>
    </location>
</feature>
<dbReference type="RefSeq" id="WP_184859775.1">
    <property type="nucleotide sequence ID" value="NZ_JACHLK010000007.1"/>
</dbReference>
<dbReference type="Gene3D" id="2.130.10.30">
    <property type="entry name" value="Regulator of chromosome condensation 1/beta-lactamase-inhibitor protein II"/>
    <property type="match status" value="2"/>
</dbReference>
<comment type="caution">
    <text evidence="3">The sequence shown here is derived from an EMBL/GenBank/DDBJ whole genome shotgun (WGS) entry which is preliminary data.</text>
</comment>
<protein>
    <submittedName>
        <fullName evidence="3">Alpha-tubulin suppressor-like RCC1 family protein</fullName>
    </submittedName>
</protein>
<dbReference type="EMBL" id="JACHLK010000007">
    <property type="protein sequence ID" value="MBB6561101.1"/>
    <property type="molecule type" value="Genomic_DNA"/>
</dbReference>
<organism evidence="3 4">
    <name type="scientific">Acidovorax soli</name>
    <dbReference type="NCBI Taxonomy" id="592050"/>
    <lineage>
        <taxon>Bacteria</taxon>
        <taxon>Pseudomonadati</taxon>
        <taxon>Pseudomonadota</taxon>
        <taxon>Betaproteobacteria</taxon>
        <taxon>Burkholderiales</taxon>
        <taxon>Comamonadaceae</taxon>
        <taxon>Acidovorax</taxon>
    </lineage>
</organism>
<accession>A0A7X0PFV9</accession>
<dbReference type="GO" id="GO:0005085">
    <property type="term" value="F:guanyl-nucleotide exchange factor activity"/>
    <property type="evidence" value="ECO:0007669"/>
    <property type="project" value="TreeGrafter"/>
</dbReference>
<keyword evidence="4" id="KW-1185">Reference proteome</keyword>
<dbReference type="PROSITE" id="PS50012">
    <property type="entry name" value="RCC1_3"/>
    <property type="match status" value="5"/>
</dbReference>
<feature type="chain" id="PRO_5031245729" evidence="2">
    <location>
        <begin position="25"/>
        <end position="552"/>
    </location>
</feature>
<evidence type="ECO:0000256" key="2">
    <source>
        <dbReference type="SAM" id="SignalP"/>
    </source>
</evidence>
<dbReference type="PANTHER" id="PTHR45982">
    <property type="entry name" value="REGULATOR OF CHROMOSOME CONDENSATION"/>
    <property type="match status" value="1"/>
</dbReference>
<reference evidence="3 4" key="1">
    <citation type="submission" date="2020-08" db="EMBL/GenBank/DDBJ databases">
        <title>Functional genomics of gut bacteria from endangered species of beetles.</title>
        <authorList>
            <person name="Carlos-Shanley C."/>
        </authorList>
    </citation>
    <scope>NUCLEOTIDE SEQUENCE [LARGE SCALE GENOMIC DNA]</scope>
    <source>
        <strain evidence="3 4">S00198</strain>
    </source>
</reference>
<dbReference type="InterPro" id="IPR000408">
    <property type="entry name" value="Reg_chr_condens"/>
</dbReference>
<dbReference type="GO" id="GO:0005737">
    <property type="term" value="C:cytoplasm"/>
    <property type="evidence" value="ECO:0007669"/>
    <property type="project" value="TreeGrafter"/>
</dbReference>
<keyword evidence="2" id="KW-0732">Signal</keyword>
<dbReference type="Proteomes" id="UP000575083">
    <property type="component" value="Unassembled WGS sequence"/>
</dbReference>
<dbReference type="Pfam" id="PF00415">
    <property type="entry name" value="RCC1"/>
    <property type="match status" value="3"/>
</dbReference>
<evidence type="ECO:0000256" key="1">
    <source>
        <dbReference type="SAM" id="MobiDB-lite"/>
    </source>
</evidence>
<feature type="signal peptide" evidence="2">
    <location>
        <begin position="1"/>
        <end position="24"/>
    </location>
</feature>
<proteinExistence type="predicted"/>
<name>A0A7X0PFV9_9BURK</name>